<dbReference type="GO" id="GO:0003955">
    <property type="term" value="F:NAD(P)H dehydrogenase (quinone) activity"/>
    <property type="evidence" value="ECO:0007669"/>
    <property type="project" value="TreeGrafter"/>
</dbReference>
<keyword evidence="3" id="KW-0274">FAD</keyword>
<dbReference type="GO" id="GO:0019646">
    <property type="term" value="P:aerobic electron transport chain"/>
    <property type="evidence" value="ECO:0007669"/>
    <property type="project" value="TreeGrafter"/>
</dbReference>
<dbReference type="OrthoDB" id="9767928at2"/>
<dbReference type="AlphaFoldDB" id="A0A4R6N4Y5"/>
<protein>
    <submittedName>
        <fullName evidence="6">Sulfide:quinone oxidoreductase</fullName>
    </submittedName>
</protein>
<reference evidence="6 7" key="1">
    <citation type="submission" date="2019-03" db="EMBL/GenBank/DDBJ databases">
        <title>Genomic Encyclopedia of Type Strains, Phase IV (KMG-IV): sequencing the most valuable type-strain genomes for metagenomic binning, comparative biology and taxonomic classification.</title>
        <authorList>
            <person name="Goeker M."/>
        </authorList>
    </citation>
    <scope>NUCLEOTIDE SEQUENCE [LARGE SCALE GENOMIC DNA]</scope>
    <source>
        <strain evidence="6 7">DSM 25082</strain>
    </source>
</reference>
<keyword evidence="2" id="KW-0285">Flavoprotein</keyword>
<dbReference type="InterPro" id="IPR036188">
    <property type="entry name" value="FAD/NAD-bd_sf"/>
</dbReference>
<name>A0A4R6N4Y5_9BURK</name>
<feature type="domain" description="FAD/NAD(P)-binding" evidence="5">
    <location>
        <begin position="30"/>
        <end position="291"/>
    </location>
</feature>
<evidence type="ECO:0000256" key="3">
    <source>
        <dbReference type="ARBA" id="ARBA00022827"/>
    </source>
</evidence>
<keyword evidence="4" id="KW-0560">Oxidoreductase</keyword>
<evidence type="ECO:0000313" key="6">
    <source>
        <dbReference type="EMBL" id="TDP09230.1"/>
    </source>
</evidence>
<evidence type="ECO:0000259" key="5">
    <source>
        <dbReference type="Pfam" id="PF07992"/>
    </source>
</evidence>
<gene>
    <name evidence="6" type="ORF">DFR39_10566</name>
</gene>
<dbReference type="InterPro" id="IPR051169">
    <property type="entry name" value="NADH-Q_oxidoreductase"/>
</dbReference>
<dbReference type="InterPro" id="IPR023753">
    <property type="entry name" value="FAD/NAD-binding_dom"/>
</dbReference>
<evidence type="ECO:0000256" key="2">
    <source>
        <dbReference type="ARBA" id="ARBA00022630"/>
    </source>
</evidence>
<evidence type="ECO:0000256" key="1">
    <source>
        <dbReference type="ARBA" id="ARBA00001974"/>
    </source>
</evidence>
<dbReference type="Pfam" id="PF07992">
    <property type="entry name" value="Pyr_redox_2"/>
    <property type="match status" value="1"/>
</dbReference>
<accession>A0A4R6N4Y5</accession>
<dbReference type="EMBL" id="SNXE01000005">
    <property type="protein sequence ID" value="TDP09230.1"/>
    <property type="molecule type" value="Genomic_DNA"/>
</dbReference>
<dbReference type="SUPFAM" id="SSF51905">
    <property type="entry name" value="FAD/NAD(P)-binding domain"/>
    <property type="match status" value="1"/>
</dbReference>
<organism evidence="6 7">
    <name type="scientific">Roseateles asaccharophilus</name>
    <dbReference type="NCBI Taxonomy" id="582607"/>
    <lineage>
        <taxon>Bacteria</taxon>
        <taxon>Pseudomonadati</taxon>
        <taxon>Pseudomonadota</taxon>
        <taxon>Betaproteobacteria</taxon>
        <taxon>Burkholderiales</taxon>
        <taxon>Sphaerotilaceae</taxon>
        <taxon>Roseateles</taxon>
    </lineage>
</organism>
<evidence type="ECO:0000256" key="4">
    <source>
        <dbReference type="ARBA" id="ARBA00023002"/>
    </source>
</evidence>
<comment type="caution">
    <text evidence="6">The sequence shown here is derived from an EMBL/GenBank/DDBJ whole genome shotgun (WGS) entry which is preliminary data.</text>
</comment>
<proteinExistence type="predicted"/>
<dbReference type="PANTHER" id="PTHR42913">
    <property type="entry name" value="APOPTOSIS-INDUCING FACTOR 1"/>
    <property type="match status" value="1"/>
</dbReference>
<comment type="cofactor">
    <cofactor evidence="1">
        <name>FAD</name>
        <dbReference type="ChEBI" id="CHEBI:57692"/>
    </cofactor>
</comment>
<dbReference type="RefSeq" id="WP_133603856.1">
    <property type="nucleotide sequence ID" value="NZ_JAUFPJ010000003.1"/>
</dbReference>
<keyword evidence="7" id="KW-1185">Reference proteome</keyword>
<evidence type="ECO:0000313" key="7">
    <source>
        <dbReference type="Proteomes" id="UP000295357"/>
    </source>
</evidence>
<sequence>MSVAGHPDRLLLLGGGHSHALTLLDWVRRPLASAGLEIVLLSPNRYSLYSGLVPAWMAGRIPQEALQIDLAALCRAAGARLLIGEAQALDPAQQRLQLSSGEWLGYRLLSVNTGSTLRAPEHAGPCLSLRPLARLLQDWPLFLHAWQQGSGPMGLDAVGGGAAGVEVLLAALQRLRRLRPDRPVQARLFSASERLLMGHPVGAARRAEAALRRAGVQLMLGRRWQPVDSPAQHGLLWAAGAQPPEWLARSGLALSAEGYLAVEATLQSRSQATVFAAGDSAALAPALDKSGVRAVRMASTLAHNLRAAWRGEALQVHRPQSAVLALLALPDGSAIASHARWGSAQGRWVGRWKDALDHAFMNRFTPEALASLASQGAS</sequence>
<dbReference type="Proteomes" id="UP000295357">
    <property type="component" value="Unassembled WGS sequence"/>
</dbReference>
<dbReference type="Gene3D" id="3.50.50.100">
    <property type="match status" value="1"/>
</dbReference>
<dbReference type="PANTHER" id="PTHR42913:SF9">
    <property type="entry name" value="SLR1591 PROTEIN"/>
    <property type="match status" value="1"/>
</dbReference>